<evidence type="ECO:0000256" key="4">
    <source>
        <dbReference type="ARBA" id="ARBA00022989"/>
    </source>
</evidence>
<feature type="transmembrane region" description="Helical" evidence="6">
    <location>
        <begin position="56"/>
        <end position="74"/>
    </location>
</feature>
<feature type="transmembrane region" description="Helical" evidence="6">
    <location>
        <begin position="95"/>
        <end position="120"/>
    </location>
</feature>
<accession>A0A7Y3RB64</accession>
<dbReference type="EMBL" id="JABEVX010000007">
    <property type="protein sequence ID" value="NNT72697.1"/>
    <property type="molecule type" value="Genomic_DNA"/>
</dbReference>
<name>A0A7Y3RB64_9FLAO</name>
<proteinExistence type="predicted"/>
<evidence type="ECO:0000256" key="3">
    <source>
        <dbReference type="ARBA" id="ARBA00022692"/>
    </source>
</evidence>
<dbReference type="InterPro" id="IPR051449">
    <property type="entry name" value="ABC-2_transporter_component"/>
</dbReference>
<feature type="transmembrane region" description="Helical" evidence="6">
    <location>
        <begin position="218"/>
        <end position="236"/>
    </location>
</feature>
<evidence type="ECO:0000313" key="8">
    <source>
        <dbReference type="Proteomes" id="UP000536509"/>
    </source>
</evidence>
<protein>
    <submittedName>
        <fullName evidence="7">Gliding motility-associated ABC transporter permease subunit GldF</fullName>
    </submittedName>
</protein>
<evidence type="ECO:0000256" key="6">
    <source>
        <dbReference type="SAM" id="Phobius"/>
    </source>
</evidence>
<dbReference type="PANTHER" id="PTHR30294:SF29">
    <property type="entry name" value="MULTIDRUG ABC TRANSPORTER PERMEASE YBHS-RELATED"/>
    <property type="match status" value="1"/>
</dbReference>
<keyword evidence="2" id="KW-1003">Cell membrane</keyword>
<sequence>MKSIALREIKSFFGSPIGYLVIAIFLLLNGLFLWVFDGEYNILQSGFADLSPFFTLAPWILIFLIPAVTMRSFSDEKKQGTIELLLTKPLSIWQIVNGKFLGSFLLIVIALVPTLVYVYVISSLGSPEGNIDMGSTMGSYFGLLFLVASYTAIGIFTSTLSENQIVAFLVSVFLCFLFYYGFEGVSNYASDFEDIVAKIGMDYHFKSMSRGVLDTRDILYFVSVAFLFLSFTVYKLKSLKS</sequence>
<evidence type="ECO:0000256" key="2">
    <source>
        <dbReference type="ARBA" id="ARBA00022475"/>
    </source>
</evidence>
<dbReference type="GO" id="GO:0005886">
    <property type="term" value="C:plasma membrane"/>
    <property type="evidence" value="ECO:0007669"/>
    <property type="project" value="UniProtKB-SubCell"/>
</dbReference>
<keyword evidence="8" id="KW-1185">Reference proteome</keyword>
<keyword evidence="3 6" id="KW-0812">Transmembrane</keyword>
<keyword evidence="4 6" id="KW-1133">Transmembrane helix</keyword>
<gene>
    <name evidence="7" type="primary">gldF</name>
    <name evidence="7" type="ORF">HKT18_10765</name>
</gene>
<feature type="transmembrane region" description="Helical" evidence="6">
    <location>
        <begin position="140"/>
        <end position="158"/>
    </location>
</feature>
<evidence type="ECO:0000256" key="5">
    <source>
        <dbReference type="ARBA" id="ARBA00023136"/>
    </source>
</evidence>
<comment type="subcellular location">
    <subcellularLocation>
        <location evidence="1">Cell membrane</location>
        <topology evidence="1">Multi-pass membrane protein</topology>
    </subcellularLocation>
</comment>
<evidence type="ECO:0000313" key="7">
    <source>
        <dbReference type="EMBL" id="NNT72697.1"/>
    </source>
</evidence>
<dbReference type="InterPro" id="IPR019860">
    <property type="entry name" value="Motility-assoc_ABC_perm_GldF"/>
</dbReference>
<keyword evidence="5 6" id="KW-0472">Membrane</keyword>
<reference evidence="7 8" key="1">
    <citation type="submission" date="2020-05" db="EMBL/GenBank/DDBJ databases">
        <title>Draft genome of Flavobacterium sp. IMCC34852.</title>
        <authorList>
            <person name="Song J."/>
            <person name="Cho J.-C."/>
        </authorList>
    </citation>
    <scope>NUCLEOTIDE SEQUENCE [LARGE SCALE GENOMIC DNA]</scope>
    <source>
        <strain evidence="7 8">IMCC34852</strain>
    </source>
</reference>
<feature type="transmembrane region" description="Helical" evidence="6">
    <location>
        <begin position="165"/>
        <end position="182"/>
    </location>
</feature>
<dbReference type="Proteomes" id="UP000536509">
    <property type="component" value="Unassembled WGS sequence"/>
</dbReference>
<comment type="caution">
    <text evidence="7">The sequence shown here is derived from an EMBL/GenBank/DDBJ whole genome shotgun (WGS) entry which is preliminary data.</text>
</comment>
<dbReference type="NCBIfam" id="TIGR03518">
    <property type="entry name" value="ABC_perm_GldF"/>
    <property type="match status" value="1"/>
</dbReference>
<organism evidence="7 8">
    <name type="scientific">Flavobacterium rivulicola</name>
    <dbReference type="NCBI Taxonomy" id="2732161"/>
    <lineage>
        <taxon>Bacteria</taxon>
        <taxon>Pseudomonadati</taxon>
        <taxon>Bacteroidota</taxon>
        <taxon>Flavobacteriia</taxon>
        <taxon>Flavobacteriales</taxon>
        <taxon>Flavobacteriaceae</taxon>
        <taxon>Flavobacterium</taxon>
    </lineage>
</organism>
<dbReference type="AlphaFoldDB" id="A0A7Y3RB64"/>
<evidence type="ECO:0000256" key="1">
    <source>
        <dbReference type="ARBA" id="ARBA00004651"/>
    </source>
</evidence>
<feature type="transmembrane region" description="Helical" evidence="6">
    <location>
        <begin position="12"/>
        <end position="36"/>
    </location>
</feature>
<dbReference type="PANTHER" id="PTHR30294">
    <property type="entry name" value="MEMBRANE COMPONENT OF ABC TRANSPORTER YHHJ-RELATED"/>
    <property type="match status" value="1"/>
</dbReference>
<dbReference type="Pfam" id="PF12679">
    <property type="entry name" value="ABC2_membrane_2"/>
    <property type="match status" value="1"/>
</dbReference>
<dbReference type="GO" id="GO:0140359">
    <property type="term" value="F:ABC-type transporter activity"/>
    <property type="evidence" value="ECO:0007669"/>
    <property type="project" value="InterPro"/>
</dbReference>
<dbReference type="RefSeq" id="WP_171222866.1">
    <property type="nucleotide sequence ID" value="NZ_CP121446.1"/>
</dbReference>